<gene>
    <name evidence="1" type="ORF">CLUMA_CG000370</name>
</gene>
<reference evidence="1 2" key="1">
    <citation type="submission" date="2015-04" db="EMBL/GenBank/DDBJ databases">
        <authorList>
            <person name="Syromyatnikov M.Y."/>
            <person name="Popov V.N."/>
        </authorList>
    </citation>
    <scope>NUCLEOTIDE SEQUENCE [LARGE SCALE GENOMIC DNA]</scope>
</reference>
<protein>
    <submittedName>
        <fullName evidence="1">CLUMA_CG000370, isoform A</fullName>
    </submittedName>
</protein>
<keyword evidence="2" id="KW-1185">Reference proteome</keyword>
<evidence type="ECO:0000313" key="1">
    <source>
        <dbReference type="EMBL" id="CRK86394.1"/>
    </source>
</evidence>
<accession>A0A1J1HFR0</accession>
<proteinExistence type="predicted"/>
<dbReference type="Proteomes" id="UP000183832">
    <property type="component" value="Unassembled WGS sequence"/>
</dbReference>
<name>A0A1J1HFR0_9DIPT</name>
<organism evidence="1 2">
    <name type="scientific">Clunio marinus</name>
    <dbReference type="NCBI Taxonomy" id="568069"/>
    <lineage>
        <taxon>Eukaryota</taxon>
        <taxon>Metazoa</taxon>
        <taxon>Ecdysozoa</taxon>
        <taxon>Arthropoda</taxon>
        <taxon>Hexapoda</taxon>
        <taxon>Insecta</taxon>
        <taxon>Pterygota</taxon>
        <taxon>Neoptera</taxon>
        <taxon>Endopterygota</taxon>
        <taxon>Diptera</taxon>
        <taxon>Nematocera</taxon>
        <taxon>Chironomoidea</taxon>
        <taxon>Chironomidae</taxon>
        <taxon>Clunio</taxon>
    </lineage>
</organism>
<dbReference type="EMBL" id="CVRI01000001">
    <property type="protein sequence ID" value="CRK86394.1"/>
    <property type="molecule type" value="Genomic_DNA"/>
</dbReference>
<sequence length="112" mass="13312">MIHQNELEYNIENVTLSMFQQQEKKDSNDERKEHDNKAIVNSFKDNQSNFKVFRWQFVEAEAGEEAMIAWRKDLVSASPYLSTWGIRKIDFFFQKWSEKGMAKGNVLLLLFE</sequence>
<evidence type="ECO:0000313" key="2">
    <source>
        <dbReference type="Proteomes" id="UP000183832"/>
    </source>
</evidence>
<dbReference type="AlphaFoldDB" id="A0A1J1HFR0"/>